<dbReference type="EMBL" id="CAJNAQ010000002">
    <property type="protein sequence ID" value="CAE6485604.1"/>
    <property type="molecule type" value="Genomic_DNA"/>
</dbReference>
<proteinExistence type="predicted"/>
<name>A0A812F1U1_9ARCH</name>
<comment type="caution">
    <text evidence="1">The sequence shown here is derived from an EMBL/GenBank/DDBJ whole genome shotgun (WGS) entry which is preliminary data.</text>
</comment>
<organism evidence="1 2">
    <name type="scientific">Candidatus Nitrosotenuis uzonensis</name>
    <dbReference type="NCBI Taxonomy" id="1407055"/>
    <lineage>
        <taxon>Archaea</taxon>
        <taxon>Nitrososphaerota</taxon>
        <taxon>Candidatus Nitrosotenuis</taxon>
    </lineage>
</organism>
<dbReference type="AlphaFoldDB" id="A0A812F1U1"/>
<accession>A0A812F1U1</accession>
<reference evidence="1" key="1">
    <citation type="submission" date="2021-02" db="EMBL/GenBank/DDBJ databases">
        <authorList>
            <person name="Han P."/>
        </authorList>
    </citation>
    <scope>NUCLEOTIDE SEQUENCE</scope>
    <source>
        <strain evidence="1">Candidatus Nitrosotenuis uzonensis 5A</strain>
    </source>
</reference>
<evidence type="ECO:0000313" key="2">
    <source>
        <dbReference type="Proteomes" id="UP000655759"/>
    </source>
</evidence>
<evidence type="ECO:0000313" key="1">
    <source>
        <dbReference type="EMBL" id="CAE6485604.1"/>
    </source>
</evidence>
<sequence>MAEALKIAAMTMIPNNAMPAATKGLVISIKKVSHLRRESSKKD</sequence>
<gene>
    <name evidence="1" type="ORF">NUZ5A_20033</name>
</gene>
<protein>
    <submittedName>
        <fullName evidence="1">Uncharacterized protein</fullName>
    </submittedName>
</protein>
<dbReference type="Proteomes" id="UP000655759">
    <property type="component" value="Unassembled WGS sequence"/>
</dbReference>